<reference evidence="1 2" key="1">
    <citation type="journal article" date="2009" name="Appl. Environ. Microbiol.">
        <title>Genomic analysis of 'Elusimicrobium minutum,' the first cultivated representative of the phylum 'Elusimicrobia' (formerly termite group 1).</title>
        <authorList>
            <person name="Herlemann D.P.R."/>
            <person name="Geissinger O."/>
            <person name="Ikeda-Ohtsubo W."/>
            <person name="Kunin V."/>
            <person name="Sun H."/>
            <person name="Lapidus A."/>
            <person name="Hugenholtz P."/>
            <person name="Brune A."/>
        </authorList>
    </citation>
    <scope>NUCLEOTIDE SEQUENCE [LARGE SCALE GENOMIC DNA]</scope>
    <source>
        <strain evidence="1 2">Pei191</strain>
    </source>
</reference>
<sequence length="151" mass="17719">MFINLLKNITPVKIRALIGTAWVIPWVYLAVKGNSLVRDGYVLEYIEQGNIKKLYKFLTKKTKNKINKFYYKVVDVHTYERHTLLTAAIKADQIEIVKFLLGFPSIDINKKYVFSESSHNHREYTPLEYATKTHKPKIVQLLKDFSEGRRI</sequence>
<dbReference type="InterPro" id="IPR002110">
    <property type="entry name" value="Ankyrin_rpt"/>
</dbReference>
<dbReference type="KEGG" id="emi:Emin_1483"/>
<protein>
    <submittedName>
        <fullName evidence="1">Uncharacterized protein</fullName>
    </submittedName>
</protein>
<proteinExistence type="predicted"/>
<dbReference type="AlphaFoldDB" id="B2KET5"/>
<dbReference type="SUPFAM" id="SSF48403">
    <property type="entry name" value="Ankyrin repeat"/>
    <property type="match status" value="1"/>
</dbReference>
<evidence type="ECO:0000313" key="2">
    <source>
        <dbReference type="Proteomes" id="UP000001029"/>
    </source>
</evidence>
<dbReference type="Proteomes" id="UP000001029">
    <property type="component" value="Chromosome"/>
</dbReference>
<dbReference type="Pfam" id="PF12796">
    <property type="entry name" value="Ank_2"/>
    <property type="match status" value="1"/>
</dbReference>
<accession>B2KET5</accession>
<dbReference type="InterPro" id="IPR036770">
    <property type="entry name" value="Ankyrin_rpt-contain_sf"/>
</dbReference>
<dbReference type="HOGENOM" id="CLU_1728516_0_0_0"/>
<name>B2KET5_ELUMP</name>
<keyword evidence="2" id="KW-1185">Reference proteome</keyword>
<evidence type="ECO:0000313" key="1">
    <source>
        <dbReference type="EMBL" id="ACC99031.1"/>
    </source>
</evidence>
<organism evidence="1 2">
    <name type="scientific">Elusimicrobium minutum (strain Pei191)</name>
    <dbReference type="NCBI Taxonomy" id="445932"/>
    <lineage>
        <taxon>Bacteria</taxon>
        <taxon>Pseudomonadati</taxon>
        <taxon>Elusimicrobiota</taxon>
        <taxon>Elusimicrobia</taxon>
        <taxon>Elusimicrobiales</taxon>
        <taxon>Elusimicrobiaceae</taxon>
        <taxon>Elusimicrobium</taxon>
    </lineage>
</organism>
<dbReference type="Gene3D" id="1.25.40.20">
    <property type="entry name" value="Ankyrin repeat-containing domain"/>
    <property type="match status" value="1"/>
</dbReference>
<gene>
    <name evidence="1" type="ordered locus">Emin_1483</name>
</gene>
<dbReference type="EMBL" id="CP001055">
    <property type="protein sequence ID" value="ACC99031.1"/>
    <property type="molecule type" value="Genomic_DNA"/>
</dbReference>
<dbReference type="RefSeq" id="WP_012415646.1">
    <property type="nucleotide sequence ID" value="NC_010644.1"/>
</dbReference>